<dbReference type="InterPro" id="IPR051395">
    <property type="entry name" value="Cytochrome_c_Peroxidase/MauG"/>
</dbReference>
<keyword evidence="3 9" id="KW-0479">Metal-binding</keyword>
<comment type="caution">
    <text evidence="11">The sequence shown here is derived from an EMBL/GenBank/DDBJ whole genome shotgun (WGS) entry which is preliminary data.</text>
</comment>
<dbReference type="RefSeq" id="WP_107492915.1">
    <property type="nucleotide sequence ID" value="NZ_PZKC01000004.1"/>
</dbReference>
<feature type="binding site" description="axial binding residue" evidence="9">
    <location>
        <position position="234"/>
    </location>
    <ligand>
        <name>heme c</name>
        <dbReference type="ChEBI" id="CHEBI:61717"/>
        <label>2</label>
    </ligand>
    <ligandPart>
        <name>Fe</name>
        <dbReference type="ChEBI" id="CHEBI:18248"/>
    </ligandPart>
</feature>
<gene>
    <name evidence="11" type="ORF">C8261_06890</name>
</gene>
<evidence type="ECO:0000256" key="1">
    <source>
        <dbReference type="ARBA" id="ARBA00004418"/>
    </source>
</evidence>
<evidence type="ECO:0000256" key="4">
    <source>
        <dbReference type="ARBA" id="ARBA00022729"/>
    </source>
</evidence>
<evidence type="ECO:0000256" key="7">
    <source>
        <dbReference type="ARBA" id="ARBA00023004"/>
    </source>
</evidence>
<dbReference type="InterPro" id="IPR026259">
    <property type="entry name" value="MauG/Cytc_peroxidase"/>
</dbReference>
<dbReference type="GO" id="GO:0042597">
    <property type="term" value="C:periplasmic space"/>
    <property type="evidence" value="ECO:0007669"/>
    <property type="project" value="UniProtKB-SubCell"/>
</dbReference>
<keyword evidence="12" id="KW-1185">Reference proteome</keyword>
<dbReference type="InterPro" id="IPR009056">
    <property type="entry name" value="Cyt_c-like_dom"/>
</dbReference>
<dbReference type="GO" id="GO:0009055">
    <property type="term" value="F:electron transfer activity"/>
    <property type="evidence" value="ECO:0007669"/>
    <property type="project" value="InterPro"/>
</dbReference>
<feature type="binding site" description="axial binding residue" evidence="9">
    <location>
        <position position="91"/>
    </location>
    <ligand>
        <name>heme c</name>
        <dbReference type="ChEBI" id="CHEBI:61717"/>
        <label>1</label>
    </ligand>
    <ligandPart>
        <name>Fe</name>
        <dbReference type="ChEBI" id="CHEBI:18248"/>
    </ligandPart>
</feature>
<evidence type="ECO:0000313" key="12">
    <source>
        <dbReference type="Proteomes" id="UP000241193"/>
    </source>
</evidence>
<keyword evidence="2 8" id="KW-0349">Heme</keyword>
<keyword evidence="4" id="KW-0732">Signal</keyword>
<evidence type="ECO:0000256" key="9">
    <source>
        <dbReference type="PIRSR" id="PIRSR000294-2"/>
    </source>
</evidence>
<keyword evidence="5" id="KW-0574">Periplasm</keyword>
<dbReference type="PIRSF" id="PIRSF000294">
    <property type="entry name" value="Cytochrome-c_peroxidase"/>
    <property type="match status" value="1"/>
</dbReference>
<name>A0A2T4IHB4_9RHOO</name>
<dbReference type="Proteomes" id="UP000241193">
    <property type="component" value="Unassembled WGS sequence"/>
</dbReference>
<reference evidence="11 12" key="2">
    <citation type="submission" date="2018-04" db="EMBL/GenBank/DDBJ databases">
        <title>Thauera lacus sp. nov., isolated from an saline lake in Inner Mongolia, China.</title>
        <authorList>
            <person name="Liang Q.-Y."/>
        </authorList>
    </citation>
    <scope>NUCLEOTIDE SEQUENCE [LARGE SCALE GENOMIC DNA]</scope>
    <source>
        <strain evidence="11 12">D20</strain>
    </source>
</reference>
<feature type="binding site" description="covalent" evidence="8">
    <location>
        <position position="90"/>
    </location>
    <ligand>
        <name>heme c</name>
        <dbReference type="ChEBI" id="CHEBI:61717"/>
        <label>1</label>
    </ligand>
</feature>
<dbReference type="InterPro" id="IPR036909">
    <property type="entry name" value="Cyt_c-like_dom_sf"/>
</dbReference>
<evidence type="ECO:0000256" key="3">
    <source>
        <dbReference type="ARBA" id="ARBA00022723"/>
    </source>
</evidence>
<dbReference type="GO" id="GO:0020037">
    <property type="term" value="F:heme binding"/>
    <property type="evidence" value="ECO:0007669"/>
    <property type="project" value="InterPro"/>
</dbReference>
<dbReference type="EMBL" id="PZKC01000004">
    <property type="protein sequence ID" value="PTD97106.1"/>
    <property type="molecule type" value="Genomic_DNA"/>
</dbReference>
<feature type="domain" description="Cytochrome c" evidence="10">
    <location>
        <begin position="216"/>
        <end position="335"/>
    </location>
</feature>
<comment type="cofactor">
    <cofactor evidence="8">
        <name>heme</name>
        <dbReference type="ChEBI" id="CHEBI:30413"/>
    </cofactor>
    <text evidence="8">Binds 2 heme groups.</text>
</comment>
<evidence type="ECO:0000256" key="6">
    <source>
        <dbReference type="ARBA" id="ARBA00023002"/>
    </source>
</evidence>
<evidence type="ECO:0000256" key="8">
    <source>
        <dbReference type="PIRSR" id="PIRSR000294-1"/>
    </source>
</evidence>
<dbReference type="GO" id="GO:0046872">
    <property type="term" value="F:metal ion binding"/>
    <property type="evidence" value="ECO:0007669"/>
    <property type="project" value="UniProtKB-KW"/>
</dbReference>
<protein>
    <submittedName>
        <fullName evidence="11">Cytochrome B6</fullName>
    </submittedName>
</protein>
<dbReference type="PROSITE" id="PS51007">
    <property type="entry name" value="CYTC"/>
    <property type="match status" value="2"/>
</dbReference>
<proteinExistence type="predicted"/>
<dbReference type="InterPro" id="IPR004852">
    <property type="entry name" value="Di-haem_cyt_c_peroxidsae"/>
</dbReference>
<keyword evidence="7 9" id="KW-0408">Iron</keyword>
<dbReference type="AlphaFoldDB" id="A0A2T4IHB4"/>
<dbReference type="SUPFAM" id="SSF46626">
    <property type="entry name" value="Cytochrome c"/>
    <property type="match status" value="2"/>
</dbReference>
<dbReference type="Gene3D" id="1.10.760.10">
    <property type="entry name" value="Cytochrome c-like domain"/>
    <property type="match status" value="2"/>
</dbReference>
<evidence type="ECO:0000313" key="11">
    <source>
        <dbReference type="EMBL" id="PTD97106.1"/>
    </source>
</evidence>
<dbReference type="PANTHER" id="PTHR30600">
    <property type="entry name" value="CYTOCHROME C PEROXIDASE-RELATED"/>
    <property type="match status" value="1"/>
</dbReference>
<reference evidence="11 12" key="1">
    <citation type="submission" date="2018-03" db="EMBL/GenBank/DDBJ databases">
        <authorList>
            <person name="Keele B.F."/>
        </authorList>
    </citation>
    <scope>NUCLEOTIDE SEQUENCE [LARGE SCALE GENOMIC DNA]</scope>
    <source>
        <strain evidence="11 12">D20</strain>
    </source>
</reference>
<comment type="subcellular location">
    <subcellularLocation>
        <location evidence="1">Periplasm</location>
    </subcellularLocation>
</comment>
<feature type="binding site" description="covalent" evidence="8">
    <location>
        <position position="233"/>
    </location>
    <ligand>
        <name>heme c</name>
        <dbReference type="ChEBI" id="CHEBI:61717"/>
        <label>2</label>
    </ligand>
</feature>
<feature type="domain" description="Cytochrome c" evidence="10">
    <location>
        <begin position="65"/>
        <end position="196"/>
    </location>
</feature>
<dbReference type="PANTHER" id="PTHR30600:SF7">
    <property type="entry name" value="CYTOCHROME C PEROXIDASE-RELATED"/>
    <property type="match status" value="1"/>
</dbReference>
<organism evidence="11 12">
    <name type="scientific">Pseudothauera lacus</name>
    <dbReference type="NCBI Taxonomy" id="2136175"/>
    <lineage>
        <taxon>Bacteria</taxon>
        <taxon>Pseudomonadati</taxon>
        <taxon>Pseudomonadota</taxon>
        <taxon>Betaproteobacteria</taxon>
        <taxon>Rhodocyclales</taxon>
        <taxon>Zoogloeaceae</taxon>
        <taxon>Pseudothauera</taxon>
    </lineage>
</organism>
<evidence type="ECO:0000256" key="5">
    <source>
        <dbReference type="ARBA" id="ARBA00022764"/>
    </source>
</evidence>
<sequence length="345" mass="37386">MNRRTPHLAIIGLLSAFATTLVILTWRDAPPPLPDTAAVVPVADAVLRHEPIAPLPARPPESGDARVRLGEMLFHERMLSRDNSISCASCHRLDNGGVDGLPFSPGVDGAIGVINTPTVLNAAFSFMQFWDGRAPTLEAQVAGPIHNPIEMASTWSEVIAKLSRREDYRAAFANAYPQGITPETISDAIARFERTLTTPDAPFDRYLRGDTKALNAEEREGYARFKNLGCSSCHQGVNIGGNFFQRFGVLGDYFADRGNITTADLGRFNVTGDEADRHVFKVPSLRNVALTAPYFHDAGADTLEDAVSIMGRYQLGRTLSDEDVRLIVAFLHTLTGKAPGGGGAR</sequence>
<accession>A0A2T4IHB4</accession>
<comment type="PTM">
    <text evidence="8">Binds 2 heme groups per subunit.</text>
</comment>
<keyword evidence="6" id="KW-0560">Oxidoreductase</keyword>
<dbReference type="GO" id="GO:0004130">
    <property type="term" value="F:cytochrome-c peroxidase activity"/>
    <property type="evidence" value="ECO:0007669"/>
    <property type="project" value="TreeGrafter"/>
</dbReference>
<dbReference type="OrthoDB" id="9805202at2"/>
<feature type="binding site" description="covalent" evidence="8">
    <location>
        <position position="230"/>
    </location>
    <ligand>
        <name>heme c</name>
        <dbReference type="ChEBI" id="CHEBI:61717"/>
        <label>2</label>
    </ligand>
</feature>
<feature type="binding site" description="covalent" evidence="8">
    <location>
        <position position="87"/>
    </location>
    <ligand>
        <name>heme c</name>
        <dbReference type="ChEBI" id="CHEBI:61717"/>
        <label>1</label>
    </ligand>
</feature>
<evidence type="ECO:0000256" key="2">
    <source>
        <dbReference type="ARBA" id="ARBA00022617"/>
    </source>
</evidence>
<dbReference type="Pfam" id="PF03150">
    <property type="entry name" value="CCP_MauG"/>
    <property type="match status" value="1"/>
</dbReference>
<evidence type="ECO:0000259" key="10">
    <source>
        <dbReference type="PROSITE" id="PS51007"/>
    </source>
</evidence>
<feature type="binding site" description="axial binding residue" evidence="9">
    <location>
        <position position="310"/>
    </location>
    <ligand>
        <name>heme c</name>
        <dbReference type="ChEBI" id="CHEBI:61717"/>
        <label>2</label>
    </ligand>
    <ligandPart>
        <name>Fe</name>
        <dbReference type="ChEBI" id="CHEBI:18248"/>
    </ligandPart>
</feature>